<dbReference type="Proteomes" id="UP000663651">
    <property type="component" value="Chromosome"/>
</dbReference>
<protein>
    <submittedName>
        <fullName evidence="3">EpsI family protein</fullName>
    </submittedName>
</protein>
<reference evidence="3 4" key="1">
    <citation type="submission" date="2021-03" db="EMBL/GenBank/DDBJ databases">
        <title>Geobacter metallireducens gen. nov. sp. nov., a microorganism capable of coupling the complete oxidation of organic compounds to the reduction of iron and other metals.</title>
        <authorList>
            <person name="Li Y."/>
        </authorList>
    </citation>
    <scope>NUCLEOTIDE SEQUENCE [LARGE SCALE GENOMIC DNA]</scope>
    <source>
        <strain evidence="3 4">Jerry-YX</strain>
    </source>
</reference>
<dbReference type="InterPro" id="IPR014263">
    <property type="entry name" value="Methanolan_biosynth_EpsI"/>
</dbReference>
<sequence>MGTEAKQQGGSFRFIIVYVLFTLVALYMNIHADISVPPNKPFAEFPMRVGDWRMTRQDIFSDNVLNILSPTDYLARRYETPDGMRADLYVGYHGGGKGTGGIHSPKHCLPGSGWFQASSETTTLKVGLETIHLVRAVFQKGESSELIFYWFQVRDRSLTDEYALKLSEITNSMLYRRRDTSFIRITIPFETDKEKALAAGTAFIKAFYPEISGFLPR</sequence>
<accession>A0ABX7Q275</accession>
<evidence type="ECO:0000256" key="1">
    <source>
        <dbReference type="SAM" id="Phobius"/>
    </source>
</evidence>
<gene>
    <name evidence="3" type="ORF">JZM60_12935</name>
</gene>
<dbReference type="EMBL" id="CP071382">
    <property type="protein sequence ID" value="QSV45046.1"/>
    <property type="molecule type" value="Genomic_DNA"/>
</dbReference>
<keyword evidence="1" id="KW-1133">Transmembrane helix</keyword>
<evidence type="ECO:0000313" key="4">
    <source>
        <dbReference type="Proteomes" id="UP000663651"/>
    </source>
</evidence>
<name>A0ABX7Q275_9BACT</name>
<keyword evidence="1" id="KW-0812">Transmembrane</keyword>
<evidence type="ECO:0000259" key="2">
    <source>
        <dbReference type="Pfam" id="PF11984"/>
    </source>
</evidence>
<dbReference type="RefSeq" id="WP_207162852.1">
    <property type="nucleotide sequence ID" value="NZ_CP071382.1"/>
</dbReference>
<dbReference type="NCBIfam" id="TIGR02914">
    <property type="entry name" value="EpsI_fam"/>
    <property type="match status" value="1"/>
</dbReference>
<dbReference type="Pfam" id="PF11984">
    <property type="entry name" value="DUF3485"/>
    <property type="match status" value="1"/>
</dbReference>
<organism evidence="3 4">
    <name type="scientific">Geobacter benzoatilyticus</name>
    <dbReference type="NCBI Taxonomy" id="2815309"/>
    <lineage>
        <taxon>Bacteria</taxon>
        <taxon>Pseudomonadati</taxon>
        <taxon>Thermodesulfobacteriota</taxon>
        <taxon>Desulfuromonadia</taxon>
        <taxon>Geobacterales</taxon>
        <taxon>Geobacteraceae</taxon>
        <taxon>Geobacter</taxon>
    </lineage>
</organism>
<keyword evidence="1" id="KW-0472">Membrane</keyword>
<evidence type="ECO:0000313" key="3">
    <source>
        <dbReference type="EMBL" id="QSV45046.1"/>
    </source>
</evidence>
<feature type="transmembrane region" description="Helical" evidence="1">
    <location>
        <begin position="12"/>
        <end position="30"/>
    </location>
</feature>
<proteinExistence type="predicted"/>
<keyword evidence="4" id="KW-1185">Reference proteome</keyword>
<feature type="domain" description="Methanolan biosynthesis EpsI" evidence="2">
    <location>
        <begin position="15"/>
        <end position="213"/>
    </location>
</feature>